<comment type="caution">
    <text evidence="9">The sequence shown here is derived from an EMBL/GenBank/DDBJ whole genome shotgun (WGS) entry which is preliminary data.</text>
</comment>
<keyword evidence="10" id="KW-1185">Reference proteome</keyword>
<dbReference type="eggNOG" id="KOG1970">
    <property type="taxonomic scope" value="Eukaryota"/>
</dbReference>
<name>M3HEZ7_CANMX</name>
<comment type="subcellular location">
    <subcellularLocation>
        <location evidence="1">Nucleus</location>
    </subcellularLocation>
</comment>
<dbReference type="SMART" id="SM00382">
    <property type="entry name" value="AAA"/>
    <property type="match status" value="1"/>
</dbReference>
<dbReference type="InterPro" id="IPR027417">
    <property type="entry name" value="P-loop_NTPase"/>
</dbReference>
<evidence type="ECO:0000256" key="7">
    <source>
        <dbReference type="ARBA" id="ARBA00023306"/>
    </source>
</evidence>
<dbReference type="PANTHER" id="PTHR12172">
    <property type="entry name" value="CELL CYCLE CHECKPOINT PROTEIN RAD17"/>
    <property type="match status" value="1"/>
</dbReference>
<evidence type="ECO:0000313" key="9">
    <source>
        <dbReference type="EMBL" id="EMG45817.1"/>
    </source>
</evidence>
<evidence type="ECO:0000256" key="6">
    <source>
        <dbReference type="ARBA" id="ARBA00023242"/>
    </source>
</evidence>
<evidence type="ECO:0000256" key="5">
    <source>
        <dbReference type="ARBA" id="ARBA00022840"/>
    </source>
</evidence>
<keyword evidence="4" id="KW-0227">DNA damage</keyword>
<dbReference type="GO" id="GO:0003689">
    <property type="term" value="F:DNA clamp loader activity"/>
    <property type="evidence" value="ECO:0007669"/>
    <property type="project" value="TreeGrafter"/>
</dbReference>
<dbReference type="STRING" id="1245528.M3HEZ7"/>
<dbReference type="GO" id="GO:0006281">
    <property type="term" value="P:DNA repair"/>
    <property type="evidence" value="ECO:0007669"/>
    <property type="project" value="InterPro"/>
</dbReference>
<proteinExistence type="inferred from homology"/>
<reference evidence="9 10" key="1">
    <citation type="submission" date="2013-02" db="EMBL/GenBank/DDBJ databases">
        <title>Genome sequence of Candida maltosa Xu316, a potential industrial strain for xylitol and ethanol production.</title>
        <authorList>
            <person name="Yu J."/>
            <person name="Wang Q."/>
            <person name="Geng X."/>
            <person name="Bao W."/>
            <person name="He P."/>
            <person name="Cai J."/>
        </authorList>
    </citation>
    <scope>NUCLEOTIDE SEQUENCE [LARGE SCALE GENOMIC DNA]</scope>
    <source>
        <strain evidence="10">Xu316</strain>
    </source>
</reference>
<dbReference type="PANTHER" id="PTHR12172:SF0">
    <property type="entry name" value="CELL CYCLE CHECKPOINT PROTEIN RAD17"/>
    <property type="match status" value="1"/>
</dbReference>
<dbReference type="HOGENOM" id="CLU_1280381_0_0_1"/>
<organism evidence="9 10">
    <name type="scientific">Candida maltosa (strain Xu316)</name>
    <name type="common">Yeast</name>
    <dbReference type="NCBI Taxonomy" id="1245528"/>
    <lineage>
        <taxon>Eukaryota</taxon>
        <taxon>Fungi</taxon>
        <taxon>Dikarya</taxon>
        <taxon>Ascomycota</taxon>
        <taxon>Saccharomycotina</taxon>
        <taxon>Pichiomycetes</taxon>
        <taxon>Debaryomycetaceae</taxon>
        <taxon>Candida/Lodderomyces clade</taxon>
        <taxon>Candida</taxon>
    </lineage>
</organism>
<evidence type="ECO:0000256" key="2">
    <source>
        <dbReference type="ARBA" id="ARBA00006168"/>
    </source>
</evidence>
<dbReference type="InterPro" id="IPR003593">
    <property type="entry name" value="AAA+_ATPase"/>
</dbReference>
<keyword evidence="7" id="KW-0131">Cell cycle</keyword>
<evidence type="ECO:0000256" key="1">
    <source>
        <dbReference type="ARBA" id="ARBA00004123"/>
    </source>
</evidence>
<dbReference type="GO" id="GO:0000077">
    <property type="term" value="P:DNA damage checkpoint signaling"/>
    <property type="evidence" value="ECO:0007669"/>
    <property type="project" value="TreeGrafter"/>
</dbReference>
<evidence type="ECO:0000259" key="8">
    <source>
        <dbReference type="SMART" id="SM00382"/>
    </source>
</evidence>
<dbReference type="AlphaFoldDB" id="M3HEZ7"/>
<keyword evidence="5" id="KW-0067">ATP-binding</keyword>
<feature type="non-terminal residue" evidence="9">
    <location>
        <position position="1"/>
    </location>
</feature>
<sequence length="216" mass="24755">MIKHTSNSPRILILAGPSGSSKSTTVKLLARQLIPTNTNKTDLLMDDIDDDVIVEYHDTGTGIDDFGQFIRDVKYKRNSVILIEELPNIYHPDTLLKFRSTLRDWCFMDFNNGELPPLVICLSELEYDSEEFRVSYNIENNLTVETLLGKEMLSMKSEKGDSLIQVIKFNKLANRFLKKTVNGIIKNEGLLKKVNHMQLNEFQNEIFKVGDIRSII</sequence>
<accession>M3HEZ7</accession>
<evidence type="ECO:0000256" key="4">
    <source>
        <dbReference type="ARBA" id="ARBA00022763"/>
    </source>
</evidence>
<dbReference type="Proteomes" id="UP000011777">
    <property type="component" value="Unassembled WGS sequence"/>
</dbReference>
<keyword evidence="3" id="KW-0547">Nucleotide-binding</keyword>
<gene>
    <name evidence="9" type="ORF">G210_3975</name>
</gene>
<protein>
    <recommendedName>
        <fullName evidence="8">AAA+ ATPase domain-containing protein</fullName>
    </recommendedName>
</protein>
<evidence type="ECO:0000313" key="10">
    <source>
        <dbReference type="Proteomes" id="UP000011777"/>
    </source>
</evidence>
<evidence type="ECO:0000256" key="3">
    <source>
        <dbReference type="ARBA" id="ARBA00022741"/>
    </source>
</evidence>
<comment type="similarity">
    <text evidence="2">Belongs to the rad17/RAD24 family.</text>
</comment>
<dbReference type="OMA" id="PESWIEY"/>
<dbReference type="Gene3D" id="3.40.50.300">
    <property type="entry name" value="P-loop containing nucleotide triphosphate hydrolases"/>
    <property type="match status" value="1"/>
</dbReference>
<keyword evidence="6" id="KW-0539">Nucleus</keyword>
<dbReference type="InterPro" id="IPR004582">
    <property type="entry name" value="Checkpoint_prot_Rad17_Rad24"/>
</dbReference>
<dbReference type="Pfam" id="PF03215">
    <property type="entry name" value="Rad17"/>
    <property type="match status" value="1"/>
</dbReference>
<dbReference type="GO" id="GO:0005524">
    <property type="term" value="F:ATP binding"/>
    <property type="evidence" value="ECO:0007669"/>
    <property type="project" value="UniProtKB-KW"/>
</dbReference>
<feature type="non-terminal residue" evidence="9">
    <location>
        <position position="216"/>
    </location>
</feature>
<dbReference type="GO" id="GO:0003682">
    <property type="term" value="F:chromatin binding"/>
    <property type="evidence" value="ECO:0007669"/>
    <property type="project" value="TreeGrafter"/>
</dbReference>
<dbReference type="GO" id="GO:0033314">
    <property type="term" value="P:mitotic DNA replication checkpoint signaling"/>
    <property type="evidence" value="ECO:0007669"/>
    <property type="project" value="TreeGrafter"/>
</dbReference>
<feature type="domain" description="AAA+ ATPase" evidence="8">
    <location>
        <begin position="8"/>
        <end position="145"/>
    </location>
</feature>
<dbReference type="SUPFAM" id="SSF52540">
    <property type="entry name" value="P-loop containing nucleoside triphosphate hydrolases"/>
    <property type="match status" value="1"/>
</dbReference>
<dbReference type="OrthoDB" id="10265971at2759"/>
<dbReference type="GO" id="GO:0005634">
    <property type="term" value="C:nucleus"/>
    <property type="evidence" value="ECO:0007669"/>
    <property type="project" value="UniProtKB-SubCell"/>
</dbReference>
<dbReference type="EMBL" id="AOGT01002317">
    <property type="protein sequence ID" value="EMG45817.1"/>
    <property type="molecule type" value="Genomic_DNA"/>
</dbReference>